<proteinExistence type="predicted"/>
<keyword evidence="2" id="KW-1003">Cell membrane</keyword>
<dbReference type="GeneID" id="3855725"/>
<sequence>MVYNLIKISGILIVTVCCIIATYTDVKYGIIPNKLTIPLFVVGICLVSLYYFLSSTFNFFYYVSIVIIFLLNYILWYLGLWAGGDVKLFTAISTLLVPEFLSIIPNMEFNVILFNLTIPTLDLMINSIFSVIPLIMCYCIYIILKKKRYLLRQLYYVDDFYRSVFTLNLMIIGYSIIFTDSFLIKIIFITCFVVVCNRLFYKWYFILLSCVVIFSLGIDSVVYLSEFIIFNVLVIVNNIFRLNIISSCLTSIVDVNDLCEGMILSCCLCKCRNTYFFSDNGFRNRIRYFTSKDYRESVVISTKVSGLTSADIYDIHIFSNKMGIYNIPIKKTLPFAPFILGGLLLTYLCGNILKITSYLMEMI</sequence>
<evidence type="ECO:0000313" key="9">
    <source>
        <dbReference type="Proteomes" id="UP000248557"/>
    </source>
</evidence>
<dbReference type="RefSeq" id="WP_011406052.1">
    <property type="nucleotide sequence ID" value="NZ_CATZNA010000049.1"/>
</dbReference>
<organism evidence="8 9">
    <name type="scientific">Methanosphaera stadtmanae</name>
    <dbReference type="NCBI Taxonomy" id="2317"/>
    <lineage>
        <taxon>Archaea</taxon>
        <taxon>Methanobacteriati</taxon>
        <taxon>Methanobacteriota</taxon>
        <taxon>Methanomada group</taxon>
        <taxon>Methanobacteria</taxon>
        <taxon>Methanobacteriales</taxon>
        <taxon>Methanobacteriaceae</taxon>
        <taxon>Methanosphaera</taxon>
    </lineage>
</organism>
<evidence type="ECO:0000256" key="3">
    <source>
        <dbReference type="ARBA" id="ARBA00022692"/>
    </source>
</evidence>
<dbReference type="EMBL" id="NGJK01000025">
    <property type="protein sequence ID" value="RAP03432.1"/>
    <property type="molecule type" value="Genomic_DNA"/>
</dbReference>
<evidence type="ECO:0000256" key="5">
    <source>
        <dbReference type="ARBA" id="ARBA00023136"/>
    </source>
</evidence>
<keyword evidence="3 6" id="KW-0812">Transmembrane</keyword>
<feature type="transmembrane region" description="Helical" evidence="6">
    <location>
        <begin position="35"/>
        <end position="53"/>
    </location>
</feature>
<feature type="transmembrane region" description="Helical" evidence="6">
    <location>
        <begin position="6"/>
        <end position="23"/>
    </location>
</feature>
<reference evidence="8 9" key="1">
    <citation type="submission" date="2017-05" db="EMBL/GenBank/DDBJ databases">
        <title>Host range expansion of the Methanosphaera genus to humans and monogastric animals involves recent and extensive reduction in genome content.</title>
        <authorList>
            <person name="Hoedt E.C."/>
            <person name="Volmer J.G."/>
            <person name="Parks D.H."/>
            <person name="Rosewarne C.P."/>
            <person name="Denman S.E."/>
            <person name="Mcsweeney C.S."/>
            <person name="O Cuiv P."/>
            <person name="Hugenholtz P."/>
            <person name="Tyson G.W."/>
            <person name="Morrison M."/>
        </authorList>
    </citation>
    <scope>NUCLEOTIDE SEQUENCE [LARGE SCALE GENOMIC DNA]</scope>
    <source>
        <strain evidence="8 9">PA5</strain>
    </source>
</reference>
<dbReference type="GO" id="GO:0005886">
    <property type="term" value="C:plasma membrane"/>
    <property type="evidence" value="ECO:0007669"/>
    <property type="project" value="UniProtKB-SubCell"/>
</dbReference>
<keyword evidence="4 6" id="KW-1133">Transmembrane helix</keyword>
<dbReference type="InterPro" id="IPR000045">
    <property type="entry name" value="Prepilin_IV_endopep_pep"/>
</dbReference>
<dbReference type="AlphaFoldDB" id="A0A328PZN0"/>
<keyword evidence="5 6" id="KW-0472">Membrane</keyword>
<evidence type="ECO:0000259" key="7">
    <source>
        <dbReference type="Pfam" id="PF01478"/>
    </source>
</evidence>
<dbReference type="Pfam" id="PF01478">
    <property type="entry name" value="Peptidase_A24"/>
    <property type="match status" value="1"/>
</dbReference>
<name>A0A328PZN0_9EURY</name>
<dbReference type="InterPro" id="IPR052218">
    <property type="entry name" value="Preflagellin_Peptidase"/>
</dbReference>
<comment type="subcellular location">
    <subcellularLocation>
        <location evidence="1">Cell membrane</location>
        <topology evidence="1">Multi-pass membrane protein</topology>
    </subcellularLocation>
</comment>
<gene>
    <name evidence="8" type="ORF">CA615_02260</name>
</gene>
<evidence type="ECO:0000256" key="4">
    <source>
        <dbReference type="ARBA" id="ARBA00022989"/>
    </source>
</evidence>
<feature type="transmembrane region" description="Helical" evidence="6">
    <location>
        <begin position="124"/>
        <end position="144"/>
    </location>
</feature>
<feature type="transmembrane region" description="Helical" evidence="6">
    <location>
        <begin position="201"/>
        <end position="224"/>
    </location>
</feature>
<protein>
    <submittedName>
        <fullName evidence="8">Prepilin peptidase</fullName>
    </submittedName>
</protein>
<dbReference type="PANTHER" id="PTHR36506:SF1">
    <property type="entry name" value="PREFLAGELLIN PEPTIDASE"/>
    <property type="match status" value="1"/>
</dbReference>
<evidence type="ECO:0000256" key="1">
    <source>
        <dbReference type="ARBA" id="ARBA00004651"/>
    </source>
</evidence>
<evidence type="ECO:0000256" key="6">
    <source>
        <dbReference type="SAM" id="Phobius"/>
    </source>
</evidence>
<dbReference type="Gene3D" id="1.20.120.1220">
    <property type="match status" value="1"/>
</dbReference>
<dbReference type="Proteomes" id="UP000248557">
    <property type="component" value="Unassembled WGS sequence"/>
</dbReference>
<accession>A0A328PZN0</accession>
<feature type="transmembrane region" description="Helical" evidence="6">
    <location>
        <begin position="59"/>
        <end position="79"/>
    </location>
</feature>
<evidence type="ECO:0000313" key="8">
    <source>
        <dbReference type="EMBL" id="RAP03432.1"/>
    </source>
</evidence>
<dbReference type="GO" id="GO:0004190">
    <property type="term" value="F:aspartic-type endopeptidase activity"/>
    <property type="evidence" value="ECO:0007669"/>
    <property type="project" value="InterPro"/>
</dbReference>
<feature type="transmembrane region" description="Helical" evidence="6">
    <location>
        <begin position="332"/>
        <end position="353"/>
    </location>
</feature>
<comment type="caution">
    <text evidence="8">The sequence shown here is derived from an EMBL/GenBank/DDBJ whole genome shotgun (WGS) entry which is preliminary data.</text>
</comment>
<dbReference type="PANTHER" id="PTHR36506">
    <property type="entry name" value="PREFLAGELLIN PEPTIDASE"/>
    <property type="match status" value="1"/>
</dbReference>
<feature type="domain" description="Prepilin type IV endopeptidase peptidase" evidence="7">
    <location>
        <begin position="12"/>
        <end position="111"/>
    </location>
</feature>
<evidence type="ECO:0000256" key="2">
    <source>
        <dbReference type="ARBA" id="ARBA00022475"/>
    </source>
</evidence>
<dbReference type="OMA" id="MCCVERI"/>
<feature type="transmembrane region" description="Helical" evidence="6">
    <location>
        <begin position="165"/>
        <end position="195"/>
    </location>
</feature>